<dbReference type="Proteomes" id="UP000663856">
    <property type="component" value="Unassembled WGS sequence"/>
</dbReference>
<evidence type="ECO:0000313" key="2">
    <source>
        <dbReference type="Proteomes" id="UP000663856"/>
    </source>
</evidence>
<gene>
    <name evidence="1" type="ORF">WKI299_LOCUS21258</name>
</gene>
<dbReference type="AlphaFoldDB" id="A0A816TYJ1"/>
<accession>A0A816TYJ1</accession>
<evidence type="ECO:0000313" key="1">
    <source>
        <dbReference type="EMBL" id="CAF2105432.1"/>
    </source>
</evidence>
<sequence length="70" mass="8127">MSFFIYHSRDLLVVPFNTTHSKIFDGYKDRVYSDIYVDKLIKDEYVGHHGKVTLLTRVFGRGVAFQAVSK</sequence>
<reference evidence="1" key="1">
    <citation type="submission" date="2021-02" db="EMBL/GenBank/DDBJ databases">
        <authorList>
            <person name="Nowell W R."/>
        </authorList>
    </citation>
    <scope>NUCLEOTIDE SEQUENCE</scope>
</reference>
<dbReference type="EMBL" id="CAJNRF010008855">
    <property type="protein sequence ID" value="CAF2105432.1"/>
    <property type="molecule type" value="Genomic_DNA"/>
</dbReference>
<feature type="non-terminal residue" evidence="1">
    <location>
        <position position="70"/>
    </location>
</feature>
<organism evidence="1 2">
    <name type="scientific">Rotaria magnacalcarata</name>
    <dbReference type="NCBI Taxonomy" id="392030"/>
    <lineage>
        <taxon>Eukaryota</taxon>
        <taxon>Metazoa</taxon>
        <taxon>Spiralia</taxon>
        <taxon>Gnathifera</taxon>
        <taxon>Rotifera</taxon>
        <taxon>Eurotatoria</taxon>
        <taxon>Bdelloidea</taxon>
        <taxon>Philodinida</taxon>
        <taxon>Philodinidae</taxon>
        <taxon>Rotaria</taxon>
    </lineage>
</organism>
<comment type="caution">
    <text evidence="1">The sequence shown here is derived from an EMBL/GenBank/DDBJ whole genome shotgun (WGS) entry which is preliminary data.</text>
</comment>
<name>A0A816TYJ1_9BILA</name>
<proteinExistence type="predicted"/>
<protein>
    <submittedName>
        <fullName evidence="1">Uncharacterized protein</fullName>
    </submittedName>
</protein>